<keyword evidence="3 5" id="KW-0560">Oxidoreductase</keyword>
<dbReference type="InterPro" id="IPR030664">
    <property type="entry name" value="SdhA/FrdA/AprA"/>
</dbReference>
<dbReference type="GO" id="GO:0000104">
    <property type="term" value="F:succinate dehydrogenase activity"/>
    <property type="evidence" value="ECO:0007669"/>
    <property type="project" value="TreeGrafter"/>
</dbReference>
<dbReference type="Gene3D" id="3.90.700.10">
    <property type="entry name" value="Succinate dehydrogenase/fumarate reductase flavoprotein, catalytic domain"/>
    <property type="match status" value="1"/>
</dbReference>
<dbReference type="EC" id="1.3.99.1" evidence="5"/>
<dbReference type="GO" id="GO:0005886">
    <property type="term" value="C:plasma membrane"/>
    <property type="evidence" value="ECO:0007669"/>
    <property type="project" value="TreeGrafter"/>
</dbReference>
<feature type="domain" description="FAD-dependent oxidoreductase 2 FAD-binding" evidence="4">
    <location>
        <begin position="11"/>
        <end position="98"/>
    </location>
</feature>
<gene>
    <name evidence="5" type="primary">sdhA_5</name>
    <name evidence="5" type="ORF">NCTC6754_07398</name>
</gene>
<dbReference type="PANTHER" id="PTHR11632:SF51">
    <property type="entry name" value="SUCCINATE DEHYDROGENASE [UBIQUINONE] FLAVOPROTEIN SUBUNIT, MITOCHONDRIAL"/>
    <property type="match status" value="1"/>
</dbReference>
<dbReference type="SUPFAM" id="SSF51905">
    <property type="entry name" value="FAD/NAD(P)-binding domain"/>
    <property type="match status" value="1"/>
</dbReference>
<dbReference type="EMBL" id="LR134190">
    <property type="protein sequence ID" value="VEB62016.1"/>
    <property type="molecule type" value="Genomic_DNA"/>
</dbReference>
<dbReference type="InterPro" id="IPR036188">
    <property type="entry name" value="FAD/NAD-bd_sf"/>
</dbReference>
<evidence type="ECO:0000256" key="2">
    <source>
        <dbReference type="ARBA" id="ARBA00022630"/>
    </source>
</evidence>
<proteinExistence type="predicted"/>
<dbReference type="GO" id="GO:0009061">
    <property type="term" value="P:anaerobic respiration"/>
    <property type="evidence" value="ECO:0007669"/>
    <property type="project" value="TreeGrafter"/>
</dbReference>
<evidence type="ECO:0000313" key="5">
    <source>
        <dbReference type="EMBL" id="VEB62016.1"/>
    </source>
</evidence>
<sequence length="124" mass="12927">MVCAGSGEKTRDGAVVGCTALCIETGEVVYFKARATVLATGGAGRIYQSTTNAHINTGDGVGMALRAGVPVQDMEMWQFHPTGIAGAGVLVTEGCRGRRRLPAEQTRRALYGALCAERQRPGGS</sequence>
<dbReference type="Gene3D" id="3.50.50.60">
    <property type="entry name" value="FAD/NAD(P)-binding domain"/>
    <property type="match status" value="1"/>
</dbReference>
<accession>A0A447U717</accession>
<keyword evidence="2" id="KW-0285">Flavoprotein</keyword>
<evidence type="ECO:0000256" key="1">
    <source>
        <dbReference type="ARBA" id="ARBA00001974"/>
    </source>
</evidence>
<evidence type="ECO:0000259" key="4">
    <source>
        <dbReference type="Pfam" id="PF00890"/>
    </source>
</evidence>
<dbReference type="Proteomes" id="UP000269208">
    <property type="component" value="Chromosome"/>
</dbReference>
<evidence type="ECO:0000313" key="6">
    <source>
        <dbReference type="Proteomes" id="UP000269208"/>
    </source>
</evidence>
<dbReference type="Pfam" id="PF00890">
    <property type="entry name" value="FAD_binding_2"/>
    <property type="match status" value="1"/>
</dbReference>
<evidence type="ECO:0000256" key="3">
    <source>
        <dbReference type="ARBA" id="ARBA00023002"/>
    </source>
</evidence>
<dbReference type="InterPro" id="IPR027477">
    <property type="entry name" value="Succ_DH/fumarate_Rdtase_cat_sf"/>
</dbReference>
<reference evidence="5 6" key="1">
    <citation type="submission" date="2018-12" db="EMBL/GenBank/DDBJ databases">
        <authorList>
            <consortium name="Pathogen Informatics"/>
        </authorList>
    </citation>
    <scope>NUCLEOTIDE SEQUENCE [LARGE SCALE GENOMIC DNA]</scope>
    <source>
        <strain evidence="5 6">NCTC6754</strain>
    </source>
</reference>
<name>A0A447U717_SALET</name>
<dbReference type="PANTHER" id="PTHR11632">
    <property type="entry name" value="SUCCINATE DEHYDROGENASE 2 FLAVOPROTEIN SUBUNIT"/>
    <property type="match status" value="1"/>
</dbReference>
<dbReference type="GO" id="GO:0009055">
    <property type="term" value="F:electron transfer activity"/>
    <property type="evidence" value="ECO:0007669"/>
    <property type="project" value="TreeGrafter"/>
</dbReference>
<dbReference type="InterPro" id="IPR003953">
    <property type="entry name" value="FAD-dep_OxRdtase_2_FAD-bd"/>
</dbReference>
<organism evidence="5 6">
    <name type="scientific">Salmonella enterica I</name>
    <dbReference type="NCBI Taxonomy" id="59201"/>
    <lineage>
        <taxon>Bacteria</taxon>
        <taxon>Pseudomonadati</taxon>
        <taxon>Pseudomonadota</taxon>
        <taxon>Gammaproteobacteria</taxon>
        <taxon>Enterobacterales</taxon>
        <taxon>Enterobacteriaceae</taxon>
        <taxon>Salmonella</taxon>
    </lineage>
</organism>
<comment type="cofactor">
    <cofactor evidence="1">
        <name>FAD</name>
        <dbReference type="ChEBI" id="CHEBI:57692"/>
    </cofactor>
</comment>
<dbReference type="GO" id="GO:0050660">
    <property type="term" value="F:flavin adenine dinucleotide binding"/>
    <property type="evidence" value="ECO:0007669"/>
    <property type="project" value="TreeGrafter"/>
</dbReference>
<protein>
    <submittedName>
        <fullName evidence="5">Succinate dehydrogenase flavoprotein subunit</fullName>
        <ecNumber evidence="5">1.3.99.1</ecNumber>
    </submittedName>
</protein>
<dbReference type="AlphaFoldDB" id="A0A447U717"/>